<evidence type="ECO:0000256" key="1">
    <source>
        <dbReference type="ARBA" id="ARBA00012831"/>
    </source>
</evidence>
<keyword evidence="4" id="KW-0547">Nucleotide-binding</keyword>
<evidence type="ECO:0000256" key="3">
    <source>
        <dbReference type="ARBA" id="ARBA00022598"/>
    </source>
</evidence>
<evidence type="ECO:0000256" key="6">
    <source>
        <dbReference type="ARBA" id="ARBA00022917"/>
    </source>
</evidence>
<dbReference type="InterPro" id="IPR050062">
    <property type="entry name" value="Pro-tRNA_synthetase"/>
</dbReference>
<dbReference type="InterPro" id="IPR036621">
    <property type="entry name" value="Anticodon-bd_dom_sf"/>
</dbReference>
<dbReference type="EMBL" id="MFBH01000033">
    <property type="protein sequence ID" value="OGD99144.1"/>
    <property type="molecule type" value="Genomic_DNA"/>
</dbReference>
<evidence type="ECO:0000256" key="5">
    <source>
        <dbReference type="ARBA" id="ARBA00022840"/>
    </source>
</evidence>
<dbReference type="Pfam" id="PF03129">
    <property type="entry name" value="HGTP_anticodon"/>
    <property type="match status" value="1"/>
</dbReference>
<dbReference type="SUPFAM" id="SSF55681">
    <property type="entry name" value="Class II aaRS and biotin synthetases"/>
    <property type="match status" value="1"/>
</dbReference>
<name>A0A1F5H518_9BACT</name>
<dbReference type="GO" id="GO:0005524">
    <property type="term" value="F:ATP binding"/>
    <property type="evidence" value="ECO:0007669"/>
    <property type="project" value="UniProtKB-KW"/>
</dbReference>
<evidence type="ECO:0000256" key="2">
    <source>
        <dbReference type="ARBA" id="ARBA00019110"/>
    </source>
</evidence>
<dbReference type="PANTHER" id="PTHR42753:SF2">
    <property type="entry name" value="PROLINE--TRNA LIGASE"/>
    <property type="match status" value="1"/>
</dbReference>
<dbReference type="EC" id="6.1.1.15" evidence="1"/>
<evidence type="ECO:0000256" key="7">
    <source>
        <dbReference type="ARBA" id="ARBA00023146"/>
    </source>
</evidence>
<keyword evidence="7" id="KW-0030">Aminoacyl-tRNA synthetase</keyword>
<comment type="caution">
    <text evidence="11">The sequence shown here is derived from an EMBL/GenBank/DDBJ whole genome shotgun (WGS) entry which is preliminary data.</text>
</comment>
<gene>
    <name evidence="11" type="ORF">A2W45_02630</name>
</gene>
<feature type="non-terminal residue" evidence="11">
    <location>
        <position position="1"/>
    </location>
</feature>
<dbReference type="Proteomes" id="UP000178393">
    <property type="component" value="Unassembled WGS sequence"/>
</dbReference>
<evidence type="ECO:0000256" key="9">
    <source>
        <dbReference type="ARBA" id="ARBA00047671"/>
    </source>
</evidence>
<evidence type="ECO:0000313" key="12">
    <source>
        <dbReference type="Proteomes" id="UP000178393"/>
    </source>
</evidence>
<dbReference type="Pfam" id="PF00587">
    <property type="entry name" value="tRNA-synt_2b"/>
    <property type="match status" value="1"/>
</dbReference>
<evidence type="ECO:0000259" key="10">
    <source>
        <dbReference type="PROSITE" id="PS50862"/>
    </source>
</evidence>
<dbReference type="GO" id="GO:0004827">
    <property type="term" value="F:proline-tRNA ligase activity"/>
    <property type="evidence" value="ECO:0007669"/>
    <property type="project" value="UniProtKB-EC"/>
</dbReference>
<dbReference type="InterPro" id="IPR002314">
    <property type="entry name" value="aa-tRNA-synt_IIb"/>
</dbReference>
<dbReference type="GO" id="GO:0005829">
    <property type="term" value="C:cytosol"/>
    <property type="evidence" value="ECO:0007669"/>
    <property type="project" value="TreeGrafter"/>
</dbReference>
<evidence type="ECO:0000313" key="11">
    <source>
        <dbReference type="EMBL" id="OGD99144.1"/>
    </source>
</evidence>
<proteinExistence type="predicted"/>
<dbReference type="PRINTS" id="PR01046">
    <property type="entry name" value="TRNASYNTHPRO"/>
</dbReference>
<dbReference type="PANTHER" id="PTHR42753">
    <property type="entry name" value="MITOCHONDRIAL RIBOSOME PROTEIN L39/PROLYL-TRNA LIGASE FAMILY MEMBER"/>
    <property type="match status" value="1"/>
</dbReference>
<evidence type="ECO:0000256" key="4">
    <source>
        <dbReference type="ARBA" id="ARBA00022741"/>
    </source>
</evidence>
<dbReference type="GO" id="GO:0006433">
    <property type="term" value="P:prolyl-tRNA aminoacylation"/>
    <property type="evidence" value="ECO:0007669"/>
    <property type="project" value="InterPro"/>
</dbReference>
<dbReference type="InterPro" id="IPR045864">
    <property type="entry name" value="aa-tRNA-synth_II/BPL/LPL"/>
</dbReference>
<sequence>ILLSALQNKVSWQKTGRWKSFDALFKVKSQYDQEYALGPTHEEVLVPIAREYVQSYRDLPISLYQIQTKFRDEPRAKSGLLRGREFLMKDLYSFHADEKDMLKYYEVMKGVYRKVFERLGLEAIETKAAGGTFSEFSHEYQVVCENGEDEIIYCPGGDYSENVEIATAKDGQPCELGHGPLKKVKTIEVGNIFPLKDKFSKAFGLTYKDKKGEDKFAQMGCYGIGISRLMGAIVEVYNDDKGIIWPKTVSPFNVHLVHIEDPGTEPWAKDTYEKLTKAGIEVLWDNREDVTAGEKFADCDLIGIPARLVVSGKTGKGKVELKMRSEKQTRVGSVDNVIKSLSV</sequence>
<evidence type="ECO:0000256" key="8">
    <source>
        <dbReference type="ARBA" id="ARBA00029731"/>
    </source>
</evidence>
<dbReference type="Gene3D" id="3.40.50.800">
    <property type="entry name" value="Anticodon-binding domain"/>
    <property type="match status" value="1"/>
</dbReference>
<dbReference type="InterPro" id="IPR004154">
    <property type="entry name" value="Anticodon-bd"/>
</dbReference>
<dbReference type="SUPFAM" id="SSF52954">
    <property type="entry name" value="Class II aaRS ABD-related"/>
    <property type="match status" value="1"/>
</dbReference>
<feature type="domain" description="Aminoacyl-transfer RNA synthetases class-II family profile" evidence="10">
    <location>
        <begin position="1"/>
        <end position="246"/>
    </location>
</feature>
<comment type="catalytic activity">
    <reaction evidence="9">
        <text>tRNA(Pro) + L-proline + ATP = L-prolyl-tRNA(Pro) + AMP + diphosphate</text>
        <dbReference type="Rhea" id="RHEA:14305"/>
        <dbReference type="Rhea" id="RHEA-COMP:9700"/>
        <dbReference type="Rhea" id="RHEA-COMP:9702"/>
        <dbReference type="ChEBI" id="CHEBI:30616"/>
        <dbReference type="ChEBI" id="CHEBI:33019"/>
        <dbReference type="ChEBI" id="CHEBI:60039"/>
        <dbReference type="ChEBI" id="CHEBI:78442"/>
        <dbReference type="ChEBI" id="CHEBI:78532"/>
        <dbReference type="ChEBI" id="CHEBI:456215"/>
        <dbReference type="EC" id="6.1.1.15"/>
    </reaction>
</comment>
<keyword evidence="3" id="KW-0436">Ligase</keyword>
<organism evidence="11 12">
    <name type="scientific">Candidatus Curtissbacteria bacterium RIFCSPHIGHO2_12_41_11</name>
    <dbReference type="NCBI Taxonomy" id="1797718"/>
    <lineage>
        <taxon>Bacteria</taxon>
        <taxon>Candidatus Curtissiibacteriota</taxon>
    </lineage>
</organism>
<dbReference type="InterPro" id="IPR002316">
    <property type="entry name" value="Pro-tRNA-ligase_IIa"/>
</dbReference>
<protein>
    <recommendedName>
        <fullName evidence="2">Proline--tRNA ligase</fullName>
        <ecNumber evidence="1">6.1.1.15</ecNumber>
    </recommendedName>
    <alternativeName>
        <fullName evidence="8">Prolyl-tRNA synthetase</fullName>
    </alternativeName>
</protein>
<dbReference type="PROSITE" id="PS50862">
    <property type="entry name" value="AA_TRNA_LIGASE_II"/>
    <property type="match status" value="1"/>
</dbReference>
<dbReference type="AlphaFoldDB" id="A0A1F5H518"/>
<dbReference type="InterPro" id="IPR006195">
    <property type="entry name" value="aa-tRNA-synth_II"/>
</dbReference>
<keyword evidence="6" id="KW-0648">Protein biosynthesis</keyword>
<keyword evidence="5" id="KW-0067">ATP-binding</keyword>
<reference evidence="11 12" key="1">
    <citation type="journal article" date="2016" name="Nat. Commun.">
        <title>Thousands of microbial genomes shed light on interconnected biogeochemical processes in an aquifer system.</title>
        <authorList>
            <person name="Anantharaman K."/>
            <person name="Brown C.T."/>
            <person name="Hug L.A."/>
            <person name="Sharon I."/>
            <person name="Castelle C.J."/>
            <person name="Probst A.J."/>
            <person name="Thomas B.C."/>
            <person name="Singh A."/>
            <person name="Wilkins M.J."/>
            <person name="Karaoz U."/>
            <person name="Brodie E.L."/>
            <person name="Williams K.H."/>
            <person name="Hubbard S.S."/>
            <person name="Banfield J.F."/>
        </authorList>
    </citation>
    <scope>NUCLEOTIDE SEQUENCE [LARGE SCALE GENOMIC DNA]</scope>
</reference>
<dbReference type="Gene3D" id="3.30.930.10">
    <property type="entry name" value="Bira Bifunctional Protein, Domain 2"/>
    <property type="match status" value="1"/>
</dbReference>
<accession>A0A1F5H518</accession>